<gene>
    <name evidence="2" type="ORF">BINO364_LOCUS4935</name>
</gene>
<dbReference type="PANTHER" id="PTHR43975:SF2">
    <property type="entry name" value="EG:BACR7A4.14 PROTEIN-RELATED"/>
    <property type="match status" value="1"/>
</dbReference>
<protein>
    <submittedName>
        <fullName evidence="2">Uncharacterized protein</fullName>
    </submittedName>
</protein>
<dbReference type="InterPro" id="IPR020904">
    <property type="entry name" value="Sc_DH/Rdtase_CS"/>
</dbReference>
<dbReference type="InterPro" id="IPR036291">
    <property type="entry name" value="NAD(P)-bd_dom_sf"/>
</dbReference>
<dbReference type="Proteomes" id="UP000838878">
    <property type="component" value="Chromosome 13"/>
</dbReference>
<dbReference type="InterPro" id="IPR002347">
    <property type="entry name" value="SDR_fam"/>
</dbReference>
<proteinExistence type="predicted"/>
<name>A0A8J9UE52_9NEOP</name>
<dbReference type="Pfam" id="PF13561">
    <property type="entry name" value="adh_short_C2"/>
    <property type="match status" value="1"/>
</dbReference>
<dbReference type="Gene3D" id="3.40.50.720">
    <property type="entry name" value="NAD(P)-binding Rossmann-like Domain"/>
    <property type="match status" value="1"/>
</dbReference>
<dbReference type="PROSITE" id="PS00061">
    <property type="entry name" value="ADH_SHORT"/>
    <property type="match status" value="1"/>
</dbReference>
<dbReference type="EMBL" id="OV170233">
    <property type="protein sequence ID" value="CAH0718447.1"/>
    <property type="molecule type" value="Genomic_DNA"/>
</dbReference>
<evidence type="ECO:0000313" key="2">
    <source>
        <dbReference type="EMBL" id="CAH0718447.1"/>
    </source>
</evidence>
<reference evidence="2" key="1">
    <citation type="submission" date="2021-12" db="EMBL/GenBank/DDBJ databases">
        <authorList>
            <person name="Martin H S."/>
        </authorList>
    </citation>
    <scope>NUCLEOTIDE SEQUENCE</scope>
</reference>
<dbReference type="OrthoDB" id="47007at2759"/>
<keyword evidence="1" id="KW-0560">Oxidoreductase</keyword>
<keyword evidence="3" id="KW-1185">Reference proteome</keyword>
<sequence length="261" mass="28407">MNFVDKTVLITGAASGIGNAIAKNFAKLSANLSLLDINKDNLYKVAEECENLSKITVIKFVIDVSNDTELKQAVNETVKELNKIDVLINCAGILSSVNITDSDILEVYDKVLRVNLRSVIAATHFAAPALIESKGCIVNISSVMSKLVCERAIPYNVSKAGITHLTKCVALELAKYGVRVNCIAPGIVRTNILENNGYSKERRQEIEKSCLNKNLIKQIIKAEEIAELAAYLASNKAVSITGTEFVIDCGMTIFSQHCNLN</sequence>
<dbReference type="PRINTS" id="PR00081">
    <property type="entry name" value="GDHRDH"/>
</dbReference>
<feature type="non-terminal residue" evidence="2">
    <location>
        <position position="261"/>
    </location>
</feature>
<dbReference type="AlphaFoldDB" id="A0A8J9UE52"/>
<organism evidence="2 3">
    <name type="scientific">Brenthis ino</name>
    <name type="common">lesser marbled fritillary</name>
    <dbReference type="NCBI Taxonomy" id="405034"/>
    <lineage>
        <taxon>Eukaryota</taxon>
        <taxon>Metazoa</taxon>
        <taxon>Ecdysozoa</taxon>
        <taxon>Arthropoda</taxon>
        <taxon>Hexapoda</taxon>
        <taxon>Insecta</taxon>
        <taxon>Pterygota</taxon>
        <taxon>Neoptera</taxon>
        <taxon>Endopterygota</taxon>
        <taxon>Lepidoptera</taxon>
        <taxon>Glossata</taxon>
        <taxon>Ditrysia</taxon>
        <taxon>Papilionoidea</taxon>
        <taxon>Nymphalidae</taxon>
        <taxon>Heliconiinae</taxon>
        <taxon>Argynnini</taxon>
        <taxon>Brenthis</taxon>
    </lineage>
</organism>
<accession>A0A8J9UE52</accession>
<dbReference type="PANTHER" id="PTHR43975">
    <property type="entry name" value="ZGC:101858"/>
    <property type="match status" value="1"/>
</dbReference>
<dbReference type="SUPFAM" id="SSF51735">
    <property type="entry name" value="NAD(P)-binding Rossmann-fold domains"/>
    <property type="match status" value="1"/>
</dbReference>
<dbReference type="PRINTS" id="PR00080">
    <property type="entry name" value="SDRFAMILY"/>
</dbReference>
<dbReference type="FunFam" id="3.40.50.720:FF:000084">
    <property type="entry name" value="Short-chain dehydrogenase reductase"/>
    <property type="match status" value="1"/>
</dbReference>
<evidence type="ECO:0000313" key="3">
    <source>
        <dbReference type="Proteomes" id="UP000838878"/>
    </source>
</evidence>
<evidence type="ECO:0000256" key="1">
    <source>
        <dbReference type="ARBA" id="ARBA00023002"/>
    </source>
</evidence>
<dbReference type="GO" id="GO:0016491">
    <property type="term" value="F:oxidoreductase activity"/>
    <property type="evidence" value="ECO:0007669"/>
    <property type="project" value="UniProtKB-KW"/>
</dbReference>